<dbReference type="Pfam" id="PF12224">
    <property type="entry name" value="Amidoligase_2"/>
    <property type="match status" value="1"/>
</dbReference>
<dbReference type="PANTHER" id="PTHR42760">
    <property type="entry name" value="SHORT-CHAIN DEHYDROGENASES/REDUCTASES FAMILY MEMBER"/>
    <property type="match status" value="1"/>
</dbReference>
<dbReference type="PANTHER" id="PTHR42760:SF37">
    <property type="entry name" value="CLAVALDEHYDE DEHYDROGENASE"/>
    <property type="match status" value="1"/>
</dbReference>
<accession>A0A553IF88</accession>
<dbReference type="AlphaFoldDB" id="A0A553IF88"/>
<protein>
    <submittedName>
        <fullName evidence="4">Uncharacterized protein</fullName>
    </submittedName>
</protein>
<proteinExistence type="inferred from homology"/>
<evidence type="ECO:0000313" key="4">
    <source>
        <dbReference type="EMBL" id="TRX98869.1"/>
    </source>
</evidence>
<dbReference type="Pfam" id="PF00106">
    <property type="entry name" value="adh_short"/>
    <property type="match status" value="1"/>
</dbReference>
<organism evidence="4 5">
    <name type="scientific">Xylaria flabelliformis</name>
    <dbReference type="NCBI Taxonomy" id="2512241"/>
    <lineage>
        <taxon>Eukaryota</taxon>
        <taxon>Fungi</taxon>
        <taxon>Dikarya</taxon>
        <taxon>Ascomycota</taxon>
        <taxon>Pezizomycotina</taxon>
        <taxon>Sordariomycetes</taxon>
        <taxon>Xylariomycetidae</taxon>
        <taxon>Xylariales</taxon>
        <taxon>Xylariaceae</taxon>
        <taxon>Xylaria</taxon>
    </lineage>
</organism>
<evidence type="ECO:0000256" key="2">
    <source>
        <dbReference type="ARBA" id="ARBA00023002"/>
    </source>
</evidence>
<feature type="compositionally biased region" description="Acidic residues" evidence="3">
    <location>
        <begin position="346"/>
        <end position="387"/>
    </location>
</feature>
<evidence type="ECO:0000256" key="3">
    <source>
        <dbReference type="SAM" id="MobiDB-lite"/>
    </source>
</evidence>
<dbReference type="Proteomes" id="UP000319160">
    <property type="component" value="Unassembled WGS sequence"/>
</dbReference>
<keyword evidence="5" id="KW-1185">Reference proteome</keyword>
<evidence type="ECO:0000313" key="5">
    <source>
        <dbReference type="Proteomes" id="UP000319160"/>
    </source>
</evidence>
<feature type="region of interest" description="Disordered" evidence="3">
    <location>
        <begin position="315"/>
        <end position="390"/>
    </location>
</feature>
<dbReference type="OrthoDB" id="412402at2759"/>
<evidence type="ECO:0000256" key="1">
    <source>
        <dbReference type="ARBA" id="ARBA00006484"/>
    </source>
</evidence>
<comment type="similarity">
    <text evidence="1">Belongs to the short-chain dehydrogenases/reductases (SDR) family.</text>
</comment>
<dbReference type="PRINTS" id="PR00081">
    <property type="entry name" value="GDHRDH"/>
</dbReference>
<comment type="caution">
    <text evidence="4">The sequence shown here is derived from an EMBL/GenBank/DDBJ whole genome shotgun (WGS) entry which is preliminary data.</text>
</comment>
<reference evidence="5" key="1">
    <citation type="submission" date="2019-06" db="EMBL/GenBank/DDBJ databases">
        <title>Draft genome sequence of the griseofulvin-producing fungus Xylaria cubensis strain G536.</title>
        <authorList>
            <person name="Mead M.E."/>
            <person name="Raja H.A."/>
            <person name="Steenwyk J.L."/>
            <person name="Knowles S.L."/>
            <person name="Oberlies N.H."/>
            <person name="Rokas A."/>
        </authorList>
    </citation>
    <scope>NUCLEOTIDE SEQUENCE [LARGE SCALE GENOMIC DNA]</scope>
    <source>
        <strain evidence="5">G536</strain>
    </source>
</reference>
<dbReference type="EMBL" id="VFLP01000001">
    <property type="protein sequence ID" value="TRX98869.1"/>
    <property type="molecule type" value="Genomic_DNA"/>
</dbReference>
<dbReference type="GO" id="GO:0016616">
    <property type="term" value="F:oxidoreductase activity, acting on the CH-OH group of donors, NAD or NADP as acceptor"/>
    <property type="evidence" value="ECO:0007669"/>
    <property type="project" value="TreeGrafter"/>
</dbReference>
<sequence>MDFTKLPANFFLTLLQYTKTVHTDQYPAIDPTREDLNLAGKVVIITGASRGLGAKAFAPAFSKAGVRGLVLLATNSEGLKKVEQDVSKINSAVQTLTIAADISDGKAVASAFEKIKATFGHADILINNAGVNGDGEGIRIGDADPEAWWRQFEINGKGTFLVTRSFINQLPTPKTRATVINLTTGAAWKGNPMLSGYSVSKLVAQQQIPAIATVYPNITAVALHPGLLDTDMLPQSMRQFDQDTPELVGGIAVWLSHPHAQFLSGRVIASQWDVNELLSRKAEILGGNDLTMDLVGKFGPQLTMSSEDPNKYYPYPTKGVHYETPPSAANFPNNGEPQYYSRAGESDTDYDADYDDMDVDEDEDEDEDEDDSEPGLETIAEEPDEDPGVGTFGVELEFLMVQCPRVRMNGNQLVVQDVNPNDPRWWSRKMASWELKTMQDAQAEGAEMEVYKQTQDPGLYWDSSDEEVENHRLQYSRNKITRVLRRKGLTVIKWPEPEINPDDDDDIVHINCFSESEASDDAREENFPNSTYLNGFSSSYDHDPSKVEFQNISSALLKWQSDFEQYHVAHNLKLHRTTLAEIDSVISRCFERGWSLPQVKLQNIREVLRDRLQNVRNLAKQARENERNSQVDPLHVPVPGLKAQYKAWTVTVDFSVDGNGMTGNRYANQSSADPFMEYCWFGAEVVSPVLALGDERAQQAVRDACGSLRDSLRCHKPMQVSTGLHIHLGHTNGWTLFQAKRFASLWYLTEKTMLSLHRIDRDADRKWCAKIGQGSRLWRALYSDINQRNDCAGAITNNYSPAVKRGYTTEFAKNIPHQHQGLTETQYGILYYIWHYHSIDDLHFALGENKYCRTGIKWRIRGKYSSLSAYDDPDVEYEEGQQPGTIEVRIMHGTLDADHINNWVAVLERVTHVVRNLSDEEFSEILNQFLANQTRQRLLELLGVPDDIRQYWLDRKRRDAQNNYWEYPDRDLVDWRQPFMVPGYKATHGSFWD</sequence>
<dbReference type="InterPro" id="IPR036291">
    <property type="entry name" value="NAD(P)-bd_dom_sf"/>
</dbReference>
<keyword evidence="2" id="KW-0560">Oxidoreductase</keyword>
<dbReference type="InterPro" id="IPR022025">
    <property type="entry name" value="Amidoligase_2"/>
</dbReference>
<dbReference type="Gene3D" id="3.40.50.720">
    <property type="entry name" value="NAD(P)-binding Rossmann-like Domain"/>
    <property type="match status" value="1"/>
</dbReference>
<gene>
    <name evidence="4" type="ORF">FHL15_000211</name>
</gene>
<dbReference type="CDD" id="cd05233">
    <property type="entry name" value="SDR_c"/>
    <property type="match status" value="1"/>
</dbReference>
<name>A0A553IF88_9PEZI</name>
<dbReference type="SUPFAM" id="SSF51735">
    <property type="entry name" value="NAD(P)-binding Rossmann-fold domains"/>
    <property type="match status" value="1"/>
</dbReference>
<dbReference type="STRING" id="2512241.A0A553IF88"/>
<dbReference type="InterPro" id="IPR002347">
    <property type="entry name" value="SDR_fam"/>
</dbReference>